<accession>A0A381ZMM0</accession>
<evidence type="ECO:0000313" key="1">
    <source>
        <dbReference type="EMBL" id="SVA90578.1"/>
    </source>
</evidence>
<sequence length="36" mass="4155">MPICFDIAEYKKIEKYAKKHGMVNASQAVEKILDEI</sequence>
<gene>
    <name evidence="1" type="ORF">METZ01_LOCUS143432</name>
</gene>
<organism evidence="1">
    <name type="scientific">marine metagenome</name>
    <dbReference type="NCBI Taxonomy" id="408172"/>
    <lineage>
        <taxon>unclassified sequences</taxon>
        <taxon>metagenomes</taxon>
        <taxon>ecological metagenomes</taxon>
    </lineage>
</organism>
<proteinExistence type="predicted"/>
<name>A0A381ZMM0_9ZZZZ</name>
<reference evidence="1" key="1">
    <citation type="submission" date="2018-05" db="EMBL/GenBank/DDBJ databases">
        <authorList>
            <person name="Lanie J.A."/>
            <person name="Ng W.-L."/>
            <person name="Kazmierczak K.M."/>
            <person name="Andrzejewski T.M."/>
            <person name="Davidsen T.M."/>
            <person name="Wayne K.J."/>
            <person name="Tettelin H."/>
            <person name="Glass J.I."/>
            <person name="Rusch D."/>
            <person name="Podicherti R."/>
            <person name="Tsui H.-C.T."/>
            <person name="Winkler M.E."/>
        </authorList>
    </citation>
    <scope>NUCLEOTIDE SEQUENCE</scope>
</reference>
<protein>
    <submittedName>
        <fullName evidence="1">Uncharacterized protein</fullName>
    </submittedName>
</protein>
<dbReference type="AlphaFoldDB" id="A0A381ZMM0"/>
<dbReference type="EMBL" id="UINC01021949">
    <property type="protein sequence ID" value="SVA90578.1"/>
    <property type="molecule type" value="Genomic_DNA"/>
</dbReference>